<proteinExistence type="predicted"/>
<dbReference type="Pfam" id="PF00059">
    <property type="entry name" value="Lectin_C"/>
    <property type="match status" value="1"/>
</dbReference>
<dbReference type="SUPFAM" id="SSF56436">
    <property type="entry name" value="C-type lectin-like"/>
    <property type="match status" value="1"/>
</dbReference>
<feature type="domain" description="C-type lectin" evidence="4">
    <location>
        <begin position="51"/>
        <end position="122"/>
    </location>
</feature>
<dbReference type="GO" id="GO:0005886">
    <property type="term" value="C:plasma membrane"/>
    <property type="evidence" value="ECO:0007669"/>
    <property type="project" value="UniProtKB-SubCell"/>
</dbReference>
<feature type="non-terminal residue" evidence="5">
    <location>
        <position position="122"/>
    </location>
</feature>
<keyword evidence="3" id="KW-0812">Transmembrane</keyword>
<dbReference type="InterPro" id="IPR050828">
    <property type="entry name" value="C-type_lectin/matrix_domain"/>
</dbReference>
<dbReference type="Proteomes" id="UP000587472">
    <property type="component" value="Unassembled WGS sequence"/>
</dbReference>
<evidence type="ECO:0000256" key="1">
    <source>
        <dbReference type="ARBA" id="ARBA00004401"/>
    </source>
</evidence>
<protein>
    <submittedName>
        <fullName evidence="5">CLC2D protein</fullName>
    </submittedName>
</protein>
<keyword evidence="2" id="KW-0430">Lectin</keyword>
<dbReference type="PROSITE" id="PS50041">
    <property type="entry name" value="C_TYPE_LECTIN_2"/>
    <property type="match status" value="1"/>
</dbReference>
<dbReference type="SMART" id="SM00034">
    <property type="entry name" value="CLECT"/>
    <property type="match status" value="1"/>
</dbReference>
<evidence type="ECO:0000259" key="4">
    <source>
        <dbReference type="PROSITE" id="PS50041"/>
    </source>
</evidence>
<evidence type="ECO:0000313" key="6">
    <source>
        <dbReference type="Proteomes" id="UP000587472"/>
    </source>
</evidence>
<dbReference type="CDD" id="cd03593">
    <property type="entry name" value="CLECT_NK_receptors_like"/>
    <property type="match status" value="1"/>
</dbReference>
<gene>
    <name evidence="5" type="primary">Clec2d</name>
    <name evidence="5" type="ORF">PSOCRE_R00720</name>
</gene>
<keyword evidence="3" id="KW-0472">Membrane</keyword>
<dbReference type="InterPro" id="IPR016186">
    <property type="entry name" value="C-type_lectin-like/link_sf"/>
</dbReference>
<sequence>SLRCIKDTKVPIAFTVVVAVLLIIIIALAAKKCPSCPSVIPPSCLENDIGYKGKCFNFVETEADWNSSQIFCLSLGAHLTTIDTREELDFLLRYGRPQHFWIGLQREDAEPWKWFNGSLFNN</sequence>
<name>A0A7K9XBT4_9GRUI</name>
<dbReference type="InterPro" id="IPR001304">
    <property type="entry name" value="C-type_lectin-like"/>
</dbReference>
<dbReference type="Gene3D" id="3.10.100.10">
    <property type="entry name" value="Mannose-Binding Protein A, subunit A"/>
    <property type="match status" value="1"/>
</dbReference>
<feature type="transmembrane region" description="Helical" evidence="3">
    <location>
        <begin position="12"/>
        <end position="30"/>
    </location>
</feature>
<evidence type="ECO:0000313" key="5">
    <source>
        <dbReference type="EMBL" id="NXI94885.1"/>
    </source>
</evidence>
<accession>A0A7K9XBT4</accession>
<dbReference type="GO" id="GO:0030246">
    <property type="term" value="F:carbohydrate binding"/>
    <property type="evidence" value="ECO:0007669"/>
    <property type="project" value="UniProtKB-KW"/>
</dbReference>
<comment type="subcellular location">
    <subcellularLocation>
        <location evidence="1">Cell membrane</location>
        <topology evidence="1">Single-pass type II membrane protein</topology>
    </subcellularLocation>
</comment>
<keyword evidence="3" id="KW-1133">Transmembrane helix</keyword>
<dbReference type="AlphaFoldDB" id="A0A7K9XBT4"/>
<evidence type="ECO:0000256" key="3">
    <source>
        <dbReference type="SAM" id="Phobius"/>
    </source>
</evidence>
<dbReference type="InterPro" id="IPR033992">
    <property type="entry name" value="NKR-like_CTLD"/>
</dbReference>
<evidence type="ECO:0000256" key="2">
    <source>
        <dbReference type="ARBA" id="ARBA00022734"/>
    </source>
</evidence>
<dbReference type="PANTHER" id="PTHR45710:SF15">
    <property type="entry name" value="C-TYPE LECTIN DOMAIN FAMILY 2 MEMBER B"/>
    <property type="match status" value="1"/>
</dbReference>
<dbReference type="PANTHER" id="PTHR45710">
    <property type="entry name" value="C-TYPE LECTIN DOMAIN-CONTAINING PROTEIN 180"/>
    <property type="match status" value="1"/>
</dbReference>
<dbReference type="EMBL" id="VWZZ01003510">
    <property type="protein sequence ID" value="NXI94885.1"/>
    <property type="molecule type" value="Genomic_DNA"/>
</dbReference>
<keyword evidence="6" id="KW-1185">Reference proteome</keyword>
<feature type="non-terminal residue" evidence="5">
    <location>
        <position position="1"/>
    </location>
</feature>
<dbReference type="InterPro" id="IPR016187">
    <property type="entry name" value="CTDL_fold"/>
</dbReference>
<organism evidence="5 6">
    <name type="scientific">Psophia crepitans</name>
    <name type="common">common trumpeter</name>
    <dbReference type="NCBI Taxonomy" id="54359"/>
    <lineage>
        <taxon>Eukaryota</taxon>
        <taxon>Metazoa</taxon>
        <taxon>Chordata</taxon>
        <taxon>Craniata</taxon>
        <taxon>Vertebrata</taxon>
        <taxon>Euteleostomi</taxon>
        <taxon>Archelosauria</taxon>
        <taxon>Archosauria</taxon>
        <taxon>Dinosauria</taxon>
        <taxon>Saurischia</taxon>
        <taxon>Theropoda</taxon>
        <taxon>Coelurosauria</taxon>
        <taxon>Aves</taxon>
        <taxon>Neognathae</taxon>
        <taxon>Neoaves</taxon>
        <taxon>Gruiformes</taxon>
        <taxon>Psophiidae</taxon>
        <taxon>Psophia</taxon>
    </lineage>
</organism>
<reference evidence="5 6" key="1">
    <citation type="submission" date="2019-09" db="EMBL/GenBank/DDBJ databases">
        <title>Bird 10,000 Genomes (B10K) Project - Family phase.</title>
        <authorList>
            <person name="Zhang G."/>
        </authorList>
    </citation>
    <scope>NUCLEOTIDE SEQUENCE [LARGE SCALE GENOMIC DNA]</scope>
    <source>
        <strain evidence="5">B10K-DU-001-60</strain>
        <tissue evidence="5">Muscle</tissue>
    </source>
</reference>
<comment type="caution">
    <text evidence="5">The sequence shown here is derived from an EMBL/GenBank/DDBJ whole genome shotgun (WGS) entry which is preliminary data.</text>
</comment>